<evidence type="ECO:0000256" key="3">
    <source>
        <dbReference type="ARBA" id="ARBA00022692"/>
    </source>
</evidence>
<dbReference type="InterPro" id="IPR011527">
    <property type="entry name" value="ABC1_TM_dom"/>
</dbReference>
<sequence length="581" mass="61641">MKAPTSPNELASALAALKPCFLRAGGFSVLASVLVLAPSVYMLEVYDRVVNSRNPFTLLMLTLAVLGTYALMETLEWARSEIMRAAGSQLDARMRGRIFDAMFAARLKQAGGASTQPLSDLRLVCDFLFSPALLALMEAPIALLMMVLLFLISPVLGWSAVVFALLQVTVAWCNERRTKPPLMEANRSSFAAQQYADASLRNAEVLEAMGMLRHLQGRWLQRQQRFLALQARASESAGGFQALGRLLQNVLGSLLLGLGCWLLLHDQLRGGGGMMMIGSILGGRMLAPLVQAVAQWQGVVNVRDAWERLAQLLQAVPERAPGMALPVPRGRLQVEQLVAGAPGAAAPILRGIAFALNPGEVLAVIGPSASGKTTLARQLVGLWPAQSGKVRLDDADLHRWNKQELGPHLGYLPQGVELFEGTVAQNIARFGPVQPAQVEAAARAVGLHEFILGLPGGYDSPVGDGGARLSGGQRQRLGLARALYGEPALVVLDEPNSSLDEEGNAALAQAIAVASARGTTFVVITHLSSVLDVAGKLLVLRDGRQQAFGPRAEVLAALAASVRPASVPCAGPSPVLQPLPA</sequence>
<feature type="transmembrane region" description="Helical" evidence="8">
    <location>
        <begin position="21"/>
        <end position="43"/>
    </location>
</feature>
<evidence type="ECO:0000259" key="9">
    <source>
        <dbReference type="PROSITE" id="PS50893"/>
    </source>
</evidence>
<evidence type="ECO:0000256" key="7">
    <source>
        <dbReference type="ARBA" id="ARBA00023136"/>
    </source>
</evidence>
<dbReference type="PROSITE" id="PS50893">
    <property type="entry name" value="ABC_TRANSPORTER_2"/>
    <property type="match status" value="1"/>
</dbReference>
<dbReference type="PANTHER" id="PTHR24221:SF248">
    <property type="entry name" value="ABC TRANSPORTER TRANSMEMBRANE REGION"/>
    <property type="match status" value="1"/>
</dbReference>
<keyword evidence="2" id="KW-1003">Cell membrane</keyword>
<dbReference type="NCBIfam" id="TIGR01842">
    <property type="entry name" value="type_I_sec_PrtD"/>
    <property type="match status" value="1"/>
</dbReference>
<dbReference type="SMART" id="SM00382">
    <property type="entry name" value="AAA"/>
    <property type="match status" value="1"/>
</dbReference>
<evidence type="ECO:0000259" key="10">
    <source>
        <dbReference type="PROSITE" id="PS50929"/>
    </source>
</evidence>
<dbReference type="PROSITE" id="PS00211">
    <property type="entry name" value="ABC_TRANSPORTER_1"/>
    <property type="match status" value="1"/>
</dbReference>
<dbReference type="InterPro" id="IPR017871">
    <property type="entry name" value="ABC_transporter-like_CS"/>
</dbReference>
<comment type="subcellular location">
    <subcellularLocation>
        <location evidence="1">Cell membrane</location>
        <topology evidence="1">Multi-pass membrane protein</topology>
    </subcellularLocation>
</comment>
<keyword evidence="3 8" id="KW-0812">Transmembrane</keyword>
<dbReference type="Gene3D" id="1.20.1560.10">
    <property type="entry name" value="ABC transporter type 1, transmembrane domain"/>
    <property type="match status" value="1"/>
</dbReference>
<dbReference type="InterPro" id="IPR010128">
    <property type="entry name" value="ATPase_T1SS_PrtD-like"/>
</dbReference>
<evidence type="ECO:0000313" key="11">
    <source>
        <dbReference type="EMBL" id="UYG52084.1"/>
    </source>
</evidence>
<dbReference type="InterPro" id="IPR039421">
    <property type="entry name" value="Type_1_exporter"/>
</dbReference>
<dbReference type="InterPro" id="IPR003593">
    <property type="entry name" value="AAA+_ATPase"/>
</dbReference>
<feature type="domain" description="ABC transporter" evidence="9">
    <location>
        <begin position="332"/>
        <end position="567"/>
    </location>
</feature>
<gene>
    <name evidence="11" type="ORF">M9799_02225</name>
</gene>
<dbReference type="EMBL" id="CP106881">
    <property type="protein sequence ID" value="UYG52084.1"/>
    <property type="molecule type" value="Genomic_DNA"/>
</dbReference>
<evidence type="ECO:0000256" key="6">
    <source>
        <dbReference type="ARBA" id="ARBA00022989"/>
    </source>
</evidence>
<dbReference type="Proteomes" id="UP001162800">
    <property type="component" value="Chromosome"/>
</dbReference>
<keyword evidence="6 8" id="KW-1133">Transmembrane helix</keyword>
<keyword evidence="4" id="KW-0547">Nucleotide-binding</keyword>
<feature type="transmembrane region" description="Helical" evidence="8">
    <location>
        <begin position="55"/>
        <end position="75"/>
    </location>
</feature>
<evidence type="ECO:0000256" key="1">
    <source>
        <dbReference type="ARBA" id="ARBA00004651"/>
    </source>
</evidence>
<name>A0ABY6GC84_9BURK</name>
<evidence type="ECO:0000313" key="12">
    <source>
        <dbReference type="Proteomes" id="UP001162800"/>
    </source>
</evidence>
<dbReference type="InterPro" id="IPR027417">
    <property type="entry name" value="P-loop_NTPase"/>
</dbReference>
<evidence type="ECO:0000256" key="2">
    <source>
        <dbReference type="ARBA" id="ARBA00022475"/>
    </source>
</evidence>
<keyword evidence="12" id="KW-1185">Reference proteome</keyword>
<protein>
    <submittedName>
        <fullName evidence="11">Type I secretion system permease/ATPase</fullName>
    </submittedName>
</protein>
<feature type="transmembrane region" description="Helical" evidence="8">
    <location>
        <begin position="155"/>
        <end position="173"/>
    </location>
</feature>
<evidence type="ECO:0000256" key="8">
    <source>
        <dbReference type="SAM" id="Phobius"/>
    </source>
</evidence>
<evidence type="ECO:0000256" key="4">
    <source>
        <dbReference type="ARBA" id="ARBA00022741"/>
    </source>
</evidence>
<organism evidence="11 12">
    <name type="scientific">Comamonas endophytica</name>
    <dbReference type="NCBI Taxonomy" id="2949090"/>
    <lineage>
        <taxon>Bacteria</taxon>
        <taxon>Pseudomonadati</taxon>
        <taxon>Pseudomonadota</taxon>
        <taxon>Betaproteobacteria</taxon>
        <taxon>Burkholderiales</taxon>
        <taxon>Comamonadaceae</taxon>
        <taxon>Comamonas</taxon>
    </lineage>
</organism>
<dbReference type="Pfam" id="PF00664">
    <property type="entry name" value="ABC_membrane"/>
    <property type="match status" value="1"/>
</dbReference>
<feature type="transmembrane region" description="Helical" evidence="8">
    <location>
        <begin position="246"/>
        <end position="264"/>
    </location>
</feature>
<dbReference type="Gene3D" id="3.40.50.300">
    <property type="entry name" value="P-loop containing nucleotide triphosphate hydrolases"/>
    <property type="match status" value="1"/>
</dbReference>
<dbReference type="PROSITE" id="PS50929">
    <property type="entry name" value="ABC_TM1F"/>
    <property type="match status" value="1"/>
</dbReference>
<evidence type="ECO:0000256" key="5">
    <source>
        <dbReference type="ARBA" id="ARBA00022840"/>
    </source>
</evidence>
<accession>A0ABY6GC84</accession>
<proteinExistence type="predicted"/>
<dbReference type="InterPro" id="IPR003439">
    <property type="entry name" value="ABC_transporter-like_ATP-bd"/>
</dbReference>
<feature type="domain" description="ABC transmembrane type-1" evidence="10">
    <location>
        <begin position="24"/>
        <end position="301"/>
    </location>
</feature>
<dbReference type="RefSeq" id="WP_231044389.1">
    <property type="nucleotide sequence ID" value="NZ_CP106881.1"/>
</dbReference>
<dbReference type="SUPFAM" id="SSF90123">
    <property type="entry name" value="ABC transporter transmembrane region"/>
    <property type="match status" value="1"/>
</dbReference>
<keyword evidence="7 8" id="KW-0472">Membrane</keyword>
<dbReference type="PANTHER" id="PTHR24221">
    <property type="entry name" value="ATP-BINDING CASSETTE SUB-FAMILY B"/>
    <property type="match status" value="1"/>
</dbReference>
<dbReference type="SUPFAM" id="SSF52540">
    <property type="entry name" value="P-loop containing nucleoside triphosphate hydrolases"/>
    <property type="match status" value="1"/>
</dbReference>
<keyword evidence="5" id="KW-0067">ATP-binding</keyword>
<dbReference type="Pfam" id="PF00005">
    <property type="entry name" value="ABC_tran"/>
    <property type="match status" value="1"/>
</dbReference>
<dbReference type="InterPro" id="IPR036640">
    <property type="entry name" value="ABC1_TM_sf"/>
</dbReference>
<reference evidence="11" key="1">
    <citation type="submission" date="2022-09" db="EMBL/GenBank/DDBJ databases">
        <title>The complete genome of Acidovorax sp. 5MLIR.</title>
        <authorList>
            <person name="Liu L."/>
            <person name="Yue J."/>
            <person name="Yang F."/>
            <person name="Yuan J."/>
            <person name="Li L."/>
        </authorList>
    </citation>
    <scope>NUCLEOTIDE SEQUENCE</scope>
    <source>
        <strain evidence="11">5MLIR</strain>
    </source>
</reference>